<feature type="domain" description="Peptidase M1 membrane alanine aminopeptidase" evidence="13">
    <location>
        <begin position="224"/>
        <end position="434"/>
    </location>
</feature>
<gene>
    <name evidence="17" type="ORF">C1E24_02860</name>
</gene>
<keyword evidence="11" id="KW-0482">Metalloprotease</keyword>
<sequence length="865" mass="97676">MQSQPQAKYLKDYQAPSHTVTNLELTVELHPTDTKVVSKALYSSTQAVSELCLDGVELNLISVKVNDQLFEDFVQTETSLTLKNLPNEFTLEIENTISPSTNTSLEGLYLSDGAYCTQCEAEGFRKITYFLDRPDVLTDYLVTIIADKDIPYLLSNGNKIGEGTLPDGRCFTKWQDPHKKPSYLFALVAGDFDVLRDTFVTRNGREVALEIFVDKGNLDKTPHAMESLKNAMKWDEERFDLEYDLDIYMIVAVDFFNMGAMENKGLNVFNSACVLANQQTATDRDYHTIESIVGHEYFHNWTGNRVTCRDWFQLSLKEGLTVFRDQEFSSDLGSRALNRIDAVMAMRTHQFAEDAGPMAHPIRPDKVIEMNNFYTVTVYNKGAEVIRMMHTLLGEANFQKGMKLYFARHDGQAVTCDDFVTAMSDASGKCLEQFKLWYRQFGTPSVQVETYYNAEQQTFTLKLNQIHAENDPVSEPLHIPFAIELLDTSGNSIPLISNGKNFDAVIELKEMSAEFTFENILSKPTPVLLENFSAPCVVNYDYEPEELIHILKHASSDFTRWEAAQRALTLEIKQAVNTMAGSDSVSISDTLIKALKSIVTEENTDKALISELIKLPNFDTVSSEFSPVPITELVHIYKQFELQIATQVQSELIAAYESCSDSGEISASAVAARSLKSTALYYLVLIENEEVTDWLLANSQQDNMTLKLAALKAVKNAEHEITEQLISQFDAQWRHDPLVMDKWFALQATTDNDGAIDLIKSLYDHPCFDKSNPNRVRALVGQFARSNPAQFHRIDGKGYELLADLLIELNAINPQNASRIVTPFMSWKRYDSTRQQLIKAQLQRIASIDNLSDDLFEKVDKALNA</sequence>
<evidence type="ECO:0000313" key="18">
    <source>
        <dbReference type="Proteomes" id="UP000309186"/>
    </source>
</evidence>
<dbReference type="Pfam" id="PF17900">
    <property type="entry name" value="Peptidase_M1_N"/>
    <property type="match status" value="1"/>
</dbReference>
<proteinExistence type="inferred from homology"/>
<dbReference type="InterPro" id="IPR001930">
    <property type="entry name" value="Peptidase_M1"/>
</dbReference>
<dbReference type="PANTHER" id="PTHR46322">
    <property type="entry name" value="PUROMYCIN-SENSITIVE AMINOPEPTIDASE"/>
    <property type="match status" value="1"/>
</dbReference>
<dbReference type="AlphaFoldDB" id="A0A5R9Q7C2"/>
<evidence type="ECO:0000259" key="13">
    <source>
        <dbReference type="Pfam" id="PF01433"/>
    </source>
</evidence>
<dbReference type="InterPro" id="IPR045357">
    <property type="entry name" value="Aminopeptidase_N-like_N"/>
</dbReference>
<comment type="caution">
    <text evidence="17">The sequence shown here is derived from an EMBL/GenBank/DDBJ whole genome shotgun (WGS) entry which is preliminary data.</text>
</comment>
<dbReference type="CDD" id="cd09600">
    <property type="entry name" value="M1_APN"/>
    <property type="match status" value="1"/>
</dbReference>
<reference evidence="17 18" key="1">
    <citation type="submission" date="2018-01" db="EMBL/GenBank/DDBJ databases">
        <title>Co-occurrence of chitin degradation, pigmentation and bioactivity in marine Pseudoalteromonas.</title>
        <authorList>
            <person name="Paulsen S."/>
            <person name="Gram L."/>
            <person name="Machado H."/>
        </authorList>
    </citation>
    <scope>NUCLEOTIDE SEQUENCE [LARGE SCALE GENOMIC DNA]</scope>
    <source>
        <strain evidence="17 18">S3663</strain>
    </source>
</reference>
<evidence type="ECO:0000256" key="9">
    <source>
        <dbReference type="ARBA" id="ARBA00022801"/>
    </source>
</evidence>
<evidence type="ECO:0000256" key="5">
    <source>
        <dbReference type="ARBA" id="ARBA00015611"/>
    </source>
</evidence>
<dbReference type="PANTHER" id="PTHR46322:SF1">
    <property type="entry name" value="PUROMYCIN-SENSITIVE AMINOPEPTIDASE"/>
    <property type="match status" value="1"/>
</dbReference>
<evidence type="ECO:0000256" key="10">
    <source>
        <dbReference type="ARBA" id="ARBA00022833"/>
    </source>
</evidence>
<dbReference type="EMBL" id="PPSW01000006">
    <property type="protein sequence ID" value="TLX48406.1"/>
    <property type="molecule type" value="Genomic_DNA"/>
</dbReference>
<keyword evidence="8" id="KW-0479">Metal-binding</keyword>
<dbReference type="GO" id="GO:0016285">
    <property type="term" value="F:alanyl aminopeptidase activity"/>
    <property type="evidence" value="ECO:0007669"/>
    <property type="project" value="UniProtKB-EC"/>
</dbReference>
<dbReference type="GO" id="GO:0008237">
    <property type="term" value="F:metallopeptidase activity"/>
    <property type="evidence" value="ECO:0007669"/>
    <property type="project" value="UniProtKB-UniRule"/>
</dbReference>
<dbReference type="Pfam" id="PF01433">
    <property type="entry name" value="Peptidase_M1"/>
    <property type="match status" value="1"/>
</dbReference>
<dbReference type="PRINTS" id="PR00756">
    <property type="entry name" value="ALADIPTASE"/>
</dbReference>
<feature type="domain" description="Aminopeptidase N-like N-terminal" evidence="16">
    <location>
        <begin position="34"/>
        <end position="184"/>
    </location>
</feature>
<keyword evidence="9" id="KW-0378">Hydrolase</keyword>
<evidence type="ECO:0000256" key="12">
    <source>
        <dbReference type="NCBIfam" id="TIGR02414"/>
    </source>
</evidence>
<dbReference type="InterPro" id="IPR035414">
    <property type="entry name" value="Peptidase_M1_pepN_Ig-like"/>
</dbReference>
<evidence type="ECO:0000256" key="3">
    <source>
        <dbReference type="ARBA" id="ARBA00010136"/>
    </source>
</evidence>
<evidence type="ECO:0000259" key="15">
    <source>
        <dbReference type="Pfam" id="PF17432"/>
    </source>
</evidence>
<feature type="domain" description="Peptidase M1 alanyl aminopeptidase C-terminal" evidence="15">
    <location>
        <begin position="545"/>
        <end position="864"/>
    </location>
</feature>
<name>A0A5R9Q7C2_9GAMM</name>
<dbReference type="Gene3D" id="2.60.40.1730">
    <property type="entry name" value="tricorn interacting facor f3 domain"/>
    <property type="match status" value="1"/>
</dbReference>
<dbReference type="InterPro" id="IPR027268">
    <property type="entry name" value="Peptidase_M4/M1_CTD_sf"/>
</dbReference>
<dbReference type="InterPro" id="IPR012779">
    <property type="entry name" value="Peptidase_M1_pepN"/>
</dbReference>
<dbReference type="InterPro" id="IPR037144">
    <property type="entry name" value="Peptidase_M1_pepN_C_sf"/>
</dbReference>
<evidence type="ECO:0000256" key="6">
    <source>
        <dbReference type="ARBA" id="ARBA00022438"/>
    </source>
</evidence>
<dbReference type="SUPFAM" id="SSF63737">
    <property type="entry name" value="Leukotriene A4 hydrolase N-terminal domain"/>
    <property type="match status" value="1"/>
</dbReference>
<dbReference type="InterPro" id="IPR042097">
    <property type="entry name" value="Aminopeptidase_N-like_N_sf"/>
</dbReference>
<dbReference type="FunFam" id="3.30.2010.30:FF:000002">
    <property type="entry name" value="Putative aminopeptidase N"/>
    <property type="match status" value="1"/>
</dbReference>
<keyword evidence="6 17" id="KW-0031">Aminopeptidase</keyword>
<evidence type="ECO:0000259" key="16">
    <source>
        <dbReference type="Pfam" id="PF17900"/>
    </source>
</evidence>
<comment type="cofactor">
    <cofactor evidence="2">
        <name>Zn(2+)</name>
        <dbReference type="ChEBI" id="CHEBI:29105"/>
    </cofactor>
</comment>
<dbReference type="Gene3D" id="1.10.390.10">
    <property type="entry name" value="Neutral Protease Domain 2"/>
    <property type="match status" value="1"/>
</dbReference>
<dbReference type="InterPro" id="IPR038438">
    <property type="entry name" value="PepN_Ig-like_sf"/>
</dbReference>
<evidence type="ECO:0000256" key="11">
    <source>
        <dbReference type="ARBA" id="ARBA00023049"/>
    </source>
</evidence>
<dbReference type="SUPFAM" id="SSF55486">
    <property type="entry name" value="Metalloproteases ('zincins'), catalytic domain"/>
    <property type="match status" value="1"/>
</dbReference>
<keyword evidence="7" id="KW-0645">Protease</keyword>
<dbReference type="GO" id="GO:0008270">
    <property type="term" value="F:zinc ion binding"/>
    <property type="evidence" value="ECO:0007669"/>
    <property type="project" value="InterPro"/>
</dbReference>
<dbReference type="Pfam" id="PF17432">
    <property type="entry name" value="DUF3458_C"/>
    <property type="match status" value="1"/>
</dbReference>
<evidence type="ECO:0000259" key="14">
    <source>
        <dbReference type="Pfam" id="PF11940"/>
    </source>
</evidence>
<dbReference type="Pfam" id="PF11940">
    <property type="entry name" value="DUF3458"/>
    <property type="match status" value="1"/>
</dbReference>
<dbReference type="OrthoDB" id="100605at2"/>
<evidence type="ECO:0000256" key="7">
    <source>
        <dbReference type="ARBA" id="ARBA00022670"/>
    </source>
</evidence>
<dbReference type="GO" id="GO:0006508">
    <property type="term" value="P:proteolysis"/>
    <property type="evidence" value="ECO:0007669"/>
    <property type="project" value="UniProtKB-UniRule"/>
</dbReference>
<dbReference type="NCBIfam" id="TIGR02414">
    <property type="entry name" value="pepN_proteo"/>
    <property type="match status" value="1"/>
</dbReference>
<protein>
    <recommendedName>
        <fullName evidence="5 12">Aminopeptidase N</fullName>
        <ecNumber evidence="4 12">3.4.11.2</ecNumber>
    </recommendedName>
</protein>
<evidence type="ECO:0000256" key="4">
    <source>
        <dbReference type="ARBA" id="ARBA00012564"/>
    </source>
</evidence>
<evidence type="ECO:0000256" key="8">
    <source>
        <dbReference type="ARBA" id="ARBA00022723"/>
    </source>
</evidence>
<accession>A0A5R9Q7C2</accession>
<keyword evidence="10" id="KW-0862">Zinc</keyword>
<evidence type="ECO:0000256" key="1">
    <source>
        <dbReference type="ARBA" id="ARBA00000098"/>
    </source>
</evidence>
<dbReference type="Proteomes" id="UP000309186">
    <property type="component" value="Unassembled WGS sequence"/>
</dbReference>
<evidence type="ECO:0000313" key="17">
    <source>
        <dbReference type="EMBL" id="TLX48406.1"/>
    </source>
</evidence>
<dbReference type="Gene3D" id="1.25.50.10">
    <property type="entry name" value="Peptidase M1, alanyl aminopeptidase, C-terminal domain"/>
    <property type="match status" value="1"/>
</dbReference>
<dbReference type="InterPro" id="IPR014782">
    <property type="entry name" value="Peptidase_M1_dom"/>
</dbReference>
<dbReference type="RefSeq" id="WP_138478561.1">
    <property type="nucleotide sequence ID" value="NZ_PPSW01000006.1"/>
</dbReference>
<dbReference type="InterPro" id="IPR024601">
    <property type="entry name" value="Peptidase_M1_pepN_C"/>
</dbReference>
<dbReference type="EC" id="3.4.11.2" evidence="4 12"/>
<comment type="catalytic activity">
    <reaction evidence="1">
        <text>Release of an N-terminal amino acid, Xaa-|-Yaa- from a peptide, amide or arylamide. Xaa is preferably Ala, but may be most amino acids including Pro (slow action). When a terminal hydrophobic residue is followed by a prolyl residue, the two may be released as an intact Xaa-Pro dipeptide.</text>
        <dbReference type="EC" id="3.4.11.2"/>
    </reaction>
</comment>
<feature type="domain" description="Peptidase M1 alanyl aminopeptidase Ig-like fold" evidence="14">
    <location>
        <begin position="442"/>
        <end position="541"/>
    </location>
</feature>
<dbReference type="Gene3D" id="2.60.40.1840">
    <property type="match status" value="1"/>
</dbReference>
<dbReference type="FunFam" id="2.60.40.1840:FF:000001">
    <property type="entry name" value="Aminopeptidase N"/>
    <property type="match status" value="1"/>
</dbReference>
<organism evidence="17 18">
    <name type="scientific">Pseudoalteromonas phenolica</name>
    <dbReference type="NCBI Taxonomy" id="161398"/>
    <lineage>
        <taxon>Bacteria</taxon>
        <taxon>Pseudomonadati</taxon>
        <taxon>Pseudomonadota</taxon>
        <taxon>Gammaproteobacteria</taxon>
        <taxon>Alteromonadales</taxon>
        <taxon>Pseudoalteromonadaceae</taxon>
        <taxon>Pseudoalteromonas</taxon>
    </lineage>
</organism>
<dbReference type="FunFam" id="1.10.390.10:FF:000002">
    <property type="entry name" value="Aminopeptidase N"/>
    <property type="match status" value="1"/>
</dbReference>
<dbReference type="Gene3D" id="3.30.2010.30">
    <property type="match status" value="1"/>
</dbReference>
<comment type="similarity">
    <text evidence="3">Belongs to the peptidase M1 family.</text>
</comment>
<evidence type="ECO:0000256" key="2">
    <source>
        <dbReference type="ARBA" id="ARBA00001947"/>
    </source>
</evidence>